<dbReference type="EMBL" id="BAABKZ010000001">
    <property type="protein sequence ID" value="GAA5086543.1"/>
    <property type="molecule type" value="Genomic_DNA"/>
</dbReference>
<evidence type="ECO:0000313" key="3">
    <source>
        <dbReference type="EMBL" id="GAA5086543.1"/>
    </source>
</evidence>
<evidence type="ECO:0000256" key="1">
    <source>
        <dbReference type="ARBA" id="ARBA00022801"/>
    </source>
</evidence>
<dbReference type="PANTHER" id="PTHR48081:SF13">
    <property type="entry name" value="ALPHA_BETA HYDROLASE"/>
    <property type="match status" value="1"/>
</dbReference>
<proteinExistence type="predicted"/>
<dbReference type="InterPro" id="IPR029058">
    <property type="entry name" value="AB_hydrolase_fold"/>
</dbReference>
<dbReference type="Pfam" id="PF20434">
    <property type="entry name" value="BD-FAE"/>
    <property type="match status" value="1"/>
</dbReference>
<evidence type="ECO:0000313" key="4">
    <source>
        <dbReference type="Proteomes" id="UP001501407"/>
    </source>
</evidence>
<keyword evidence="4" id="KW-1185">Reference proteome</keyword>
<evidence type="ECO:0000259" key="2">
    <source>
        <dbReference type="Pfam" id="PF20434"/>
    </source>
</evidence>
<reference evidence="4" key="1">
    <citation type="journal article" date="2019" name="Int. J. Syst. Evol. Microbiol.">
        <title>The Global Catalogue of Microorganisms (GCM) 10K type strain sequencing project: providing services to taxonomists for standard genome sequencing and annotation.</title>
        <authorList>
            <consortium name="The Broad Institute Genomics Platform"/>
            <consortium name="The Broad Institute Genome Sequencing Center for Infectious Disease"/>
            <person name="Wu L."/>
            <person name="Ma J."/>
        </authorList>
    </citation>
    <scope>NUCLEOTIDE SEQUENCE [LARGE SCALE GENOMIC DNA]</scope>
    <source>
        <strain evidence="4">JCM 18959</strain>
    </source>
</reference>
<dbReference type="InterPro" id="IPR050300">
    <property type="entry name" value="GDXG_lipolytic_enzyme"/>
</dbReference>
<dbReference type="PANTHER" id="PTHR48081">
    <property type="entry name" value="AB HYDROLASE SUPERFAMILY PROTEIN C4A8.06C"/>
    <property type="match status" value="1"/>
</dbReference>
<protein>
    <recommendedName>
        <fullName evidence="2">BD-FAE-like domain-containing protein</fullName>
    </recommendedName>
</protein>
<dbReference type="Gene3D" id="3.40.50.1820">
    <property type="entry name" value="alpha/beta hydrolase"/>
    <property type="match status" value="1"/>
</dbReference>
<accession>A0ABP9LVV4</accession>
<gene>
    <name evidence="3" type="ORF">GCM10025760_06640</name>
</gene>
<sequence>MRSILEVDFAQPVGFRPLSLDLRTPDAEGVPVVVFLHGGGWLRGSRKVFTPGLSDAQSFDRIVGAGLAVASCEYRLSGEARFPAQLDDVDAALAWLQANGAEHGVDASRIVLWGVSAGATLAALTALRRDDIRGVVDWFGPADLFGMAEHDSAGSDGGEPPEQTREARWLGATAAALPDAARRASPALQVHAASPPFHIAHGTADVHVPVTQGEELAAALRGAGADVEFHPVPEGRHFWQGLSEPADVFDPAIRFVRRVTALTAE</sequence>
<dbReference type="RefSeq" id="WP_194412526.1">
    <property type="nucleotide sequence ID" value="NZ_BAABKZ010000001.1"/>
</dbReference>
<feature type="domain" description="BD-FAE-like" evidence="2">
    <location>
        <begin position="22"/>
        <end position="220"/>
    </location>
</feature>
<dbReference type="InterPro" id="IPR049492">
    <property type="entry name" value="BD-FAE-like_dom"/>
</dbReference>
<dbReference type="SUPFAM" id="SSF53474">
    <property type="entry name" value="alpha/beta-Hydrolases"/>
    <property type="match status" value="1"/>
</dbReference>
<name>A0ABP9LVV4_9MICO</name>
<keyword evidence="1" id="KW-0378">Hydrolase</keyword>
<dbReference type="Proteomes" id="UP001501407">
    <property type="component" value="Unassembled WGS sequence"/>
</dbReference>
<comment type="caution">
    <text evidence="3">The sequence shown here is derived from an EMBL/GenBank/DDBJ whole genome shotgun (WGS) entry which is preliminary data.</text>
</comment>
<organism evidence="3 4">
    <name type="scientific">Microbacterium yannicii</name>
    <dbReference type="NCBI Taxonomy" id="671622"/>
    <lineage>
        <taxon>Bacteria</taxon>
        <taxon>Bacillati</taxon>
        <taxon>Actinomycetota</taxon>
        <taxon>Actinomycetes</taxon>
        <taxon>Micrococcales</taxon>
        <taxon>Microbacteriaceae</taxon>
        <taxon>Microbacterium</taxon>
    </lineage>
</organism>